<evidence type="ECO:0000256" key="1">
    <source>
        <dbReference type="ARBA" id="ARBA00005336"/>
    </source>
</evidence>
<evidence type="ECO:0000259" key="5">
    <source>
        <dbReference type="Pfam" id="PF00933"/>
    </source>
</evidence>
<protein>
    <submittedName>
        <fullName evidence="6">Glycoside hydrolase family 3 domain protein</fullName>
    </submittedName>
</protein>
<dbReference type="Pfam" id="PF00933">
    <property type="entry name" value="Glyco_hydro_3"/>
    <property type="match status" value="1"/>
</dbReference>
<dbReference type="OrthoDB" id="9805821at2"/>
<dbReference type="SUPFAM" id="SSF51445">
    <property type="entry name" value="(Trans)glycosidases"/>
    <property type="match status" value="1"/>
</dbReference>
<gene>
    <name evidence="6" type="ordered locus">Caci_7718</name>
</gene>
<reference evidence="6 7" key="1">
    <citation type="journal article" date="2009" name="Stand. Genomic Sci.">
        <title>Complete genome sequence of Catenulispora acidiphila type strain (ID 139908).</title>
        <authorList>
            <person name="Copeland A."/>
            <person name="Lapidus A."/>
            <person name="Glavina Del Rio T."/>
            <person name="Nolan M."/>
            <person name="Lucas S."/>
            <person name="Chen F."/>
            <person name="Tice H."/>
            <person name="Cheng J.F."/>
            <person name="Bruce D."/>
            <person name="Goodwin L."/>
            <person name="Pitluck S."/>
            <person name="Mikhailova N."/>
            <person name="Pati A."/>
            <person name="Ivanova N."/>
            <person name="Mavromatis K."/>
            <person name="Chen A."/>
            <person name="Palaniappan K."/>
            <person name="Chain P."/>
            <person name="Land M."/>
            <person name="Hauser L."/>
            <person name="Chang Y.J."/>
            <person name="Jeffries C.D."/>
            <person name="Chertkov O."/>
            <person name="Brettin T."/>
            <person name="Detter J.C."/>
            <person name="Han C."/>
            <person name="Ali Z."/>
            <person name="Tindall B.J."/>
            <person name="Goker M."/>
            <person name="Bristow J."/>
            <person name="Eisen J.A."/>
            <person name="Markowitz V."/>
            <person name="Hugenholtz P."/>
            <person name="Kyrpides N.C."/>
            <person name="Klenk H.P."/>
        </authorList>
    </citation>
    <scope>NUCLEOTIDE SEQUENCE [LARGE SCALE GENOMIC DNA]</scope>
    <source>
        <strain evidence="7">DSM 44928 / JCM 14897 / NBRC 102108 / NRRL B-24433 / ID139908</strain>
    </source>
</reference>
<name>C7QCS9_CATAD</name>
<keyword evidence="3" id="KW-0326">Glycosidase</keyword>
<dbReference type="Gene3D" id="3.20.20.300">
    <property type="entry name" value="Glycoside hydrolase, family 3, N-terminal domain"/>
    <property type="match status" value="1"/>
</dbReference>
<dbReference type="CAZy" id="GH3">
    <property type="family name" value="Glycoside Hydrolase Family 3"/>
</dbReference>
<dbReference type="PANTHER" id="PTHR30480:SF16">
    <property type="entry name" value="GLYCOSIDE HYDROLASE FAMILY 3 DOMAIN PROTEIN"/>
    <property type="match status" value="1"/>
</dbReference>
<dbReference type="InterPro" id="IPR001764">
    <property type="entry name" value="Glyco_hydro_3_N"/>
</dbReference>
<dbReference type="InterPro" id="IPR050226">
    <property type="entry name" value="NagZ_Beta-hexosaminidase"/>
</dbReference>
<accession>C7QCS9</accession>
<dbReference type="InterPro" id="IPR017853">
    <property type="entry name" value="GH"/>
</dbReference>
<proteinExistence type="inferred from homology"/>
<dbReference type="eggNOG" id="COG1472">
    <property type="taxonomic scope" value="Bacteria"/>
</dbReference>
<evidence type="ECO:0000313" key="7">
    <source>
        <dbReference type="Proteomes" id="UP000000851"/>
    </source>
</evidence>
<evidence type="ECO:0000256" key="2">
    <source>
        <dbReference type="ARBA" id="ARBA00022801"/>
    </source>
</evidence>
<dbReference type="InterPro" id="IPR036962">
    <property type="entry name" value="Glyco_hydro_3_N_sf"/>
</dbReference>
<dbReference type="InParanoid" id="C7QCS9"/>
<dbReference type="AlphaFoldDB" id="C7QCS9"/>
<sequence>MGEQLLRDAAAVLQPGFVNDDSGRVPDWVRRALTEDGLGGVAYYGRNIAATPERTGELSAALRAENPHVLVAVDEEGGDVTRLDVATGSAFPGNYALGYVDDAELTETVARQIGRSLWRAGINLNYAPDADLNTNPDNPVIGTRSFGSDPVVAARHSAAYVRGLQAAGVAGCAKHFPGHGDTAVDSHHGLPLVQHSDKEWEKHLAPFRAAIEAGVKSVMTAHILAPRYDPEFPSTMSRKVLVDLLRGELGFTGLVVTDGIEMAAIADTFGIAEGTVLALAAGVDAVCVGGGLRDEGDYLMLRDALVDAVRAGRLPAERLHDAATRVRELGAWAAAQRAEVEGTYAAGGGFGRSGAVSANGAGGSVSVSASGVGAVGADGANGEAAGPSSTPTATSVATPGSASVSASAASDGAQAIGLTAASRALTVSGAPLPPLTGPVSILEFVPLANNAAGTAVPWGLSPVLSELPAGSSAARFVEPGAATSFAGDDDTAAALAAVRPRLVAVPYTPAGVSEAVAAAADRPLVVVVRDAHRHAWMASALAAATALRPDAIVVEMGIAYGLGEKSGGATMIATHGAALVSGLAVARLLTKGSV</sequence>
<dbReference type="FunCoup" id="C7QCS9">
    <property type="interactions" value="23"/>
</dbReference>
<dbReference type="GO" id="GO:0005975">
    <property type="term" value="P:carbohydrate metabolic process"/>
    <property type="evidence" value="ECO:0007669"/>
    <property type="project" value="InterPro"/>
</dbReference>
<keyword evidence="2 6" id="KW-0378">Hydrolase</keyword>
<keyword evidence="7" id="KW-1185">Reference proteome</keyword>
<evidence type="ECO:0000256" key="4">
    <source>
        <dbReference type="SAM" id="MobiDB-lite"/>
    </source>
</evidence>
<organism evidence="6 7">
    <name type="scientific">Catenulispora acidiphila (strain DSM 44928 / JCM 14897 / NBRC 102108 / NRRL B-24433 / ID139908)</name>
    <dbReference type="NCBI Taxonomy" id="479433"/>
    <lineage>
        <taxon>Bacteria</taxon>
        <taxon>Bacillati</taxon>
        <taxon>Actinomycetota</taxon>
        <taxon>Actinomycetes</taxon>
        <taxon>Catenulisporales</taxon>
        <taxon>Catenulisporaceae</taxon>
        <taxon>Catenulispora</taxon>
    </lineage>
</organism>
<evidence type="ECO:0000256" key="3">
    <source>
        <dbReference type="ARBA" id="ARBA00023295"/>
    </source>
</evidence>
<evidence type="ECO:0000313" key="6">
    <source>
        <dbReference type="EMBL" id="ACU76542.1"/>
    </source>
</evidence>
<dbReference type="GO" id="GO:0004553">
    <property type="term" value="F:hydrolase activity, hydrolyzing O-glycosyl compounds"/>
    <property type="evidence" value="ECO:0007669"/>
    <property type="project" value="InterPro"/>
</dbReference>
<dbReference type="HOGENOM" id="CLU_008392_5_3_11"/>
<feature type="region of interest" description="Disordered" evidence="4">
    <location>
        <begin position="381"/>
        <end position="404"/>
    </location>
</feature>
<dbReference type="PANTHER" id="PTHR30480">
    <property type="entry name" value="BETA-HEXOSAMINIDASE-RELATED"/>
    <property type="match status" value="1"/>
</dbReference>
<feature type="domain" description="Glycoside hydrolase family 3 N-terminal" evidence="5">
    <location>
        <begin position="29"/>
        <end position="328"/>
    </location>
</feature>
<dbReference type="KEGG" id="cai:Caci_7718"/>
<dbReference type="Proteomes" id="UP000000851">
    <property type="component" value="Chromosome"/>
</dbReference>
<comment type="similarity">
    <text evidence="1">Belongs to the glycosyl hydrolase 3 family.</text>
</comment>
<dbReference type="GO" id="GO:0009254">
    <property type="term" value="P:peptidoglycan turnover"/>
    <property type="evidence" value="ECO:0007669"/>
    <property type="project" value="TreeGrafter"/>
</dbReference>
<dbReference type="EMBL" id="CP001700">
    <property type="protein sequence ID" value="ACU76542.1"/>
    <property type="molecule type" value="Genomic_DNA"/>
</dbReference>
<dbReference type="STRING" id="479433.Caci_7718"/>
<dbReference type="RefSeq" id="WP_015796267.1">
    <property type="nucleotide sequence ID" value="NC_013131.1"/>
</dbReference>